<organism evidence="2 3">
    <name type="scientific">Blattamonas nauphoetae</name>
    <dbReference type="NCBI Taxonomy" id="2049346"/>
    <lineage>
        <taxon>Eukaryota</taxon>
        <taxon>Metamonada</taxon>
        <taxon>Preaxostyla</taxon>
        <taxon>Oxymonadida</taxon>
        <taxon>Blattamonas</taxon>
    </lineage>
</organism>
<dbReference type="Gene3D" id="2.20.28.10">
    <property type="match status" value="1"/>
</dbReference>
<dbReference type="InterPro" id="IPR052753">
    <property type="entry name" value="Rbr2/Nigerythrin"/>
</dbReference>
<name>A0ABQ9XM76_9EUKA</name>
<dbReference type="Proteomes" id="UP001281761">
    <property type="component" value="Unassembled WGS sequence"/>
</dbReference>
<keyword evidence="3" id="KW-1185">Reference proteome</keyword>
<dbReference type="PANTHER" id="PTHR33746">
    <property type="entry name" value="RUBRERYTHRIN"/>
    <property type="match status" value="1"/>
</dbReference>
<dbReference type="PROSITE" id="PS50905">
    <property type="entry name" value="FERRITIN_LIKE"/>
    <property type="match status" value="1"/>
</dbReference>
<comment type="caution">
    <text evidence="2">The sequence shown here is derived from an EMBL/GenBank/DDBJ whole genome shotgun (WGS) entry which is preliminary data.</text>
</comment>
<dbReference type="PANTHER" id="PTHR33746:SF4">
    <property type="entry name" value="RUBRERYTHRIN"/>
    <property type="match status" value="1"/>
</dbReference>
<evidence type="ECO:0000313" key="3">
    <source>
        <dbReference type="Proteomes" id="UP001281761"/>
    </source>
</evidence>
<reference evidence="2 3" key="1">
    <citation type="journal article" date="2022" name="bioRxiv">
        <title>Genomics of Preaxostyla Flagellates Illuminates Evolutionary Transitions and the Path Towards Mitochondrial Loss.</title>
        <authorList>
            <person name="Novak L.V.F."/>
            <person name="Treitli S.C."/>
            <person name="Pyrih J."/>
            <person name="Halakuc P."/>
            <person name="Pipaliya S.V."/>
            <person name="Vacek V."/>
            <person name="Brzon O."/>
            <person name="Soukal P."/>
            <person name="Eme L."/>
            <person name="Dacks J.B."/>
            <person name="Karnkowska A."/>
            <person name="Elias M."/>
            <person name="Hampl V."/>
        </authorList>
    </citation>
    <scope>NUCLEOTIDE SEQUENCE [LARGE SCALE GENOMIC DNA]</scope>
    <source>
        <strain evidence="2">NAU3</strain>
        <tissue evidence="2">Gut</tissue>
    </source>
</reference>
<dbReference type="Pfam" id="PF02915">
    <property type="entry name" value="Rubrerythrin"/>
    <property type="match status" value="1"/>
</dbReference>
<protein>
    <submittedName>
        <fullName evidence="2">Rubrerythrin family protein</fullName>
    </submittedName>
</protein>
<dbReference type="CDD" id="cd01041">
    <property type="entry name" value="Rubrerythrin"/>
    <property type="match status" value="1"/>
</dbReference>
<evidence type="ECO:0000313" key="2">
    <source>
        <dbReference type="EMBL" id="KAK2952305.1"/>
    </source>
</evidence>
<evidence type="ECO:0000259" key="1">
    <source>
        <dbReference type="PROSITE" id="PS50905"/>
    </source>
</evidence>
<dbReference type="InterPro" id="IPR009040">
    <property type="entry name" value="Ferritin-like_diiron"/>
</dbReference>
<proteinExistence type="predicted"/>
<dbReference type="InterPro" id="IPR009078">
    <property type="entry name" value="Ferritin-like_SF"/>
</dbReference>
<feature type="domain" description="Ferritin-like diiron" evidence="1">
    <location>
        <begin position="1"/>
        <end position="128"/>
    </location>
</feature>
<dbReference type="InterPro" id="IPR012347">
    <property type="entry name" value="Ferritin-like"/>
</dbReference>
<dbReference type="Gene3D" id="1.20.1260.10">
    <property type="match status" value="1"/>
</dbReference>
<dbReference type="SUPFAM" id="SSF57802">
    <property type="entry name" value="Rubredoxin-like"/>
    <property type="match status" value="1"/>
</dbReference>
<accession>A0ABQ9XM76</accession>
<sequence>MSVTEQCLKDAFSGESQARNRYTFFAEIAEKQGKPRIAALFRATAQAEEIHARRLFNQLCKGITLEQCLEEAAAGENYEYTEMYPDFQKKAQGEGRKAEEVLFSQLGPVEEVHCKNYKSALEELKKGIDLGETGLKIYLCPICGYIEIGKEVGACPICKCPPAKFISF</sequence>
<dbReference type="SUPFAM" id="SSF47240">
    <property type="entry name" value="Ferritin-like"/>
    <property type="match status" value="1"/>
</dbReference>
<dbReference type="InterPro" id="IPR003251">
    <property type="entry name" value="Rr_diiron-bd_dom"/>
</dbReference>
<gene>
    <name evidence="2" type="ORF">BLNAU_12714</name>
</gene>
<dbReference type="EMBL" id="JARBJD010000105">
    <property type="protein sequence ID" value="KAK2952305.1"/>
    <property type="molecule type" value="Genomic_DNA"/>
</dbReference>